<evidence type="ECO:0000256" key="4">
    <source>
        <dbReference type="ARBA" id="ARBA00023136"/>
    </source>
</evidence>
<evidence type="ECO:0000313" key="8">
    <source>
        <dbReference type="Proteomes" id="UP000322699"/>
    </source>
</evidence>
<dbReference type="AlphaFoldDB" id="A0A5B1CIL2"/>
<dbReference type="GO" id="GO:0016874">
    <property type="term" value="F:ligase activity"/>
    <property type="evidence" value="ECO:0007669"/>
    <property type="project" value="UniProtKB-KW"/>
</dbReference>
<dbReference type="InterPro" id="IPR051533">
    <property type="entry name" value="WaaL-like"/>
</dbReference>
<accession>A0A5B1CIL2</accession>
<feature type="transmembrane region" description="Helical" evidence="5">
    <location>
        <begin position="375"/>
        <end position="399"/>
    </location>
</feature>
<dbReference type="Proteomes" id="UP000322699">
    <property type="component" value="Unassembled WGS sequence"/>
</dbReference>
<feature type="transmembrane region" description="Helical" evidence="5">
    <location>
        <begin position="332"/>
        <end position="354"/>
    </location>
</feature>
<dbReference type="InterPro" id="IPR007016">
    <property type="entry name" value="O-antigen_ligase-rel_domated"/>
</dbReference>
<dbReference type="PANTHER" id="PTHR37422:SF23">
    <property type="entry name" value="TEICHURONIC ACID BIOSYNTHESIS PROTEIN TUAE"/>
    <property type="match status" value="1"/>
</dbReference>
<feature type="transmembrane region" description="Helical" evidence="5">
    <location>
        <begin position="174"/>
        <end position="193"/>
    </location>
</feature>
<dbReference type="PANTHER" id="PTHR37422">
    <property type="entry name" value="TEICHURONIC ACID BIOSYNTHESIS PROTEIN TUAE"/>
    <property type="match status" value="1"/>
</dbReference>
<feature type="transmembrane region" description="Helical" evidence="5">
    <location>
        <begin position="78"/>
        <end position="94"/>
    </location>
</feature>
<sequence length="440" mass="48220">MIGATLTFLVFGLCCVGAIIRPWIGVIALYGFAIMDPGWNWRWSLDRAFPFQLYLALCLFAGWIVCGLPGLKRVVQNKTGLSFLWFFIFMGWVSHGQSLDPETSSYYLYTVFKIALVTTLAVALIDTPKKLWILLVVAVVTQGYNAMQINLQYFEDGFSAYSRSGWASGTKGDNNGYTIFTIPVLAMSISIALTNLGPKLRLFSLAIAALQIHQILLLESRGGMLAVCLLFALVAFFAEKTRSNIIGIVAIGVVAIVLAGPPVVREFSSIFAEAGERDNSANSRFKLWKAGAQITIENPIVGVGPWCGELLVPDYYEGPIVSTSQRKALHNILFEISTGFGIPATLAYFAFFWIPLRSSLGLVLRRREEDPWLNAASLAICVGMPAFFLASMFSSGAMLETGYLLAVLGYAVKNILHQPADSPQLSESCAEERQVYHAAS</sequence>
<evidence type="ECO:0000259" key="6">
    <source>
        <dbReference type="Pfam" id="PF04932"/>
    </source>
</evidence>
<gene>
    <name evidence="7" type="ORF">LF1_35390</name>
</gene>
<feature type="transmembrane region" description="Helical" evidence="5">
    <location>
        <begin position="222"/>
        <end position="238"/>
    </location>
</feature>
<evidence type="ECO:0000256" key="5">
    <source>
        <dbReference type="SAM" id="Phobius"/>
    </source>
</evidence>
<dbReference type="EMBL" id="VRLW01000001">
    <property type="protein sequence ID" value="KAA1260997.1"/>
    <property type="molecule type" value="Genomic_DNA"/>
</dbReference>
<feature type="domain" description="O-antigen ligase-related" evidence="6">
    <location>
        <begin position="212"/>
        <end position="349"/>
    </location>
</feature>
<reference evidence="7 8" key="1">
    <citation type="submission" date="2019-08" db="EMBL/GenBank/DDBJ databases">
        <title>Deep-cultivation of Planctomycetes and their phenomic and genomic characterization uncovers novel biology.</title>
        <authorList>
            <person name="Wiegand S."/>
            <person name="Jogler M."/>
            <person name="Boedeker C."/>
            <person name="Pinto D."/>
            <person name="Vollmers J."/>
            <person name="Rivas-Marin E."/>
            <person name="Kohn T."/>
            <person name="Peeters S.H."/>
            <person name="Heuer A."/>
            <person name="Rast P."/>
            <person name="Oberbeckmann S."/>
            <person name="Bunk B."/>
            <person name="Jeske O."/>
            <person name="Meyerdierks A."/>
            <person name="Storesund J.E."/>
            <person name="Kallscheuer N."/>
            <person name="Luecker S."/>
            <person name="Lage O.M."/>
            <person name="Pohl T."/>
            <person name="Merkel B.J."/>
            <person name="Hornburger P."/>
            <person name="Mueller R.-W."/>
            <person name="Bruemmer F."/>
            <person name="Labrenz M."/>
            <person name="Spormann A.M."/>
            <person name="Op Den Camp H."/>
            <person name="Overmann J."/>
            <person name="Amann R."/>
            <person name="Jetten M.S.M."/>
            <person name="Mascher T."/>
            <person name="Medema M.H."/>
            <person name="Devos D.P."/>
            <person name="Kaster A.-K."/>
            <person name="Ovreas L."/>
            <person name="Rohde M."/>
            <person name="Galperin M.Y."/>
            <person name="Jogler C."/>
        </authorList>
    </citation>
    <scope>NUCLEOTIDE SEQUENCE [LARGE SCALE GENOMIC DNA]</scope>
    <source>
        <strain evidence="7 8">LF1</strain>
    </source>
</reference>
<comment type="subcellular location">
    <subcellularLocation>
        <location evidence="1">Membrane</location>
        <topology evidence="1">Multi-pass membrane protein</topology>
    </subcellularLocation>
</comment>
<feature type="transmembrane region" description="Helical" evidence="5">
    <location>
        <begin position="132"/>
        <end position="154"/>
    </location>
</feature>
<name>A0A5B1CIL2_9BACT</name>
<evidence type="ECO:0000313" key="7">
    <source>
        <dbReference type="EMBL" id="KAA1260997.1"/>
    </source>
</evidence>
<evidence type="ECO:0000256" key="2">
    <source>
        <dbReference type="ARBA" id="ARBA00022692"/>
    </source>
</evidence>
<keyword evidence="2 5" id="KW-0812">Transmembrane</keyword>
<comment type="caution">
    <text evidence="7">The sequence shown here is derived from an EMBL/GenBank/DDBJ whole genome shotgun (WGS) entry which is preliminary data.</text>
</comment>
<organism evidence="7 8">
    <name type="scientific">Rubripirellula obstinata</name>
    <dbReference type="NCBI Taxonomy" id="406547"/>
    <lineage>
        <taxon>Bacteria</taxon>
        <taxon>Pseudomonadati</taxon>
        <taxon>Planctomycetota</taxon>
        <taxon>Planctomycetia</taxon>
        <taxon>Pirellulales</taxon>
        <taxon>Pirellulaceae</taxon>
        <taxon>Rubripirellula</taxon>
    </lineage>
</organism>
<keyword evidence="4 5" id="KW-0472">Membrane</keyword>
<proteinExistence type="predicted"/>
<feature type="transmembrane region" description="Helical" evidence="5">
    <location>
        <begin position="200"/>
        <end position="216"/>
    </location>
</feature>
<keyword evidence="8" id="KW-1185">Reference proteome</keyword>
<keyword evidence="3 5" id="KW-1133">Transmembrane helix</keyword>
<feature type="transmembrane region" description="Helical" evidence="5">
    <location>
        <begin position="245"/>
        <end position="264"/>
    </location>
</feature>
<dbReference type="Pfam" id="PF04932">
    <property type="entry name" value="Wzy_C"/>
    <property type="match status" value="1"/>
</dbReference>
<dbReference type="OrthoDB" id="271729at2"/>
<keyword evidence="7" id="KW-0436">Ligase</keyword>
<evidence type="ECO:0000256" key="3">
    <source>
        <dbReference type="ARBA" id="ARBA00022989"/>
    </source>
</evidence>
<dbReference type="GO" id="GO:0016020">
    <property type="term" value="C:membrane"/>
    <property type="evidence" value="ECO:0007669"/>
    <property type="project" value="UniProtKB-SubCell"/>
</dbReference>
<feature type="transmembrane region" description="Helical" evidence="5">
    <location>
        <begin position="106"/>
        <end position="125"/>
    </location>
</feature>
<evidence type="ECO:0000256" key="1">
    <source>
        <dbReference type="ARBA" id="ARBA00004141"/>
    </source>
</evidence>
<feature type="transmembrane region" description="Helical" evidence="5">
    <location>
        <begin position="7"/>
        <end position="33"/>
    </location>
</feature>
<protein>
    <submittedName>
        <fullName evidence="7">O-Antigen ligase</fullName>
    </submittedName>
</protein>
<feature type="transmembrane region" description="Helical" evidence="5">
    <location>
        <begin position="53"/>
        <end position="71"/>
    </location>
</feature>